<name>A0A8C4STZ4_ERPCA</name>
<dbReference type="AlphaFoldDB" id="A0A8C4STZ4"/>
<comment type="subcellular location">
    <subcellularLocation>
        <location evidence="1">Cell membrane</location>
        <topology evidence="1">Multi-pass membrane protein</topology>
    </subcellularLocation>
</comment>
<dbReference type="InterPro" id="IPR017452">
    <property type="entry name" value="GPCR_Rhodpsn_7TM"/>
</dbReference>
<keyword evidence="4" id="KW-0552">Olfaction</keyword>
<evidence type="ECO:0000256" key="9">
    <source>
        <dbReference type="ARBA" id="ARBA00023224"/>
    </source>
</evidence>
<evidence type="ECO:0000259" key="11">
    <source>
        <dbReference type="PROSITE" id="PS50262"/>
    </source>
</evidence>
<protein>
    <recommendedName>
        <fullName evidence="11">G-protein coupled receptors family 1 profile domain-containing protein</fullName>
    </recommendedName>
</protein>
<evidence type="ECO:0000256" key="10">
    <source>
        <dbReference type="SAM" id="Phobius"/>
    </source>
</evidence>
<dbReference type="InterPro" id="IPR050516">
    <property type="entry name" value="Olfactory_GPCR"/>
</dbReference>
<dbReference type="InterPro" id="IPR000276">
    <property type="entry name" value="GPCR_Rhodpsn"/>
</dbReference>
<keyword evidence="4" id="KW-0716">Sensory transduction</keyword>
<evidence type="ECO:0000256" key="3">
    <source>
        <dbReference type="ARBA" id="ARBA00022692"/>
    </source>
</evidence>
<evidence type="ECO:0000256" key="8">
    <source>
        <dbReference type="ARBA" id="ARBA00023170"/>
    </source>
</evidence>
<keyword evidence="6" id="KW-0297">G-protein coupled receptor</keyword>
<feature type="transmembrane region" description="Helical" evidence="10">
    <location>
        <begin position="68"/>
        <end position="85"/>
    </location>
</feature>
<keyword evidence="3 10" id="KW-0812">Transmembrane</keyword>
<evidence type="ECO:0000256" key="4">
    <source>
        <dbReference type="ARBA" id="ARBA00022725"/>
    </source>
</evidence>
<dbReference type="GO" id="GO:0005886">
    <property type="term" value="C:plasma membrane"/>
    <property type="evidence" value="ECO:0007669"/>
    <property type="project" value="UniProtKB-SubCell"/>
</dbReference>
<sequence length="131" mass="14777">GFSGLTPRTIAISVLTFIYFLSIFGNFLVIVVIILKPQLHVPMYIYIGTLAVIDLANSSILIPKMLSVLLLGSPVVPYAACVLQIQKGKYKCYLIKNVASKIRNIILKPYNACRRTYREVLLQMKINQFIQ</sequence>
<keyword evidence="9" id="KW-0807">Transducer</keyword>
<dbReference type="PANTHER" id="PTHR26452">
    <property type="entry name" value="OLFACTORY RECEPTOR"/>
    <property type="match status" value="1"/>
</dbReference>
<keyword evidence="2" id="KW-1003">Cell membrane</keyword>
<dbReference type="Pfam" id="PF13853">
    <property type="entry name" value="7tm_4"/>
    <property type="match status" value="1"/>
</dbReference>
<dbReference type="PRINTS" id="PR00237">
    <property type="entry name" value="GPCRRHODOPSN"/>
</dbReference>
<keyword evidence="7 10" id="KW-0472">Membrane</keyword>
<keyword evidence="8" id="KW-0675">Receptor</keyword>
<evidence type="ECO:0000256" key="6">
    <source>
        <dbReference type="ARBA" id="ARBA00023040"/>
    </source>
</evidence>
<dbReference type="Proteomes" id="UP000694620">
    <property type="component" value="Unassembled WGS sequence"/>
</dbReference>
<dbReference type="PROSITE" id="PS50262">
    <property type="entry name" value="G_PROTEIN_RECEP_F1_2"/>
    <property type="match status" value="1"/>
</dbReference>
<reference evidence="12" key="1">
    <citation type="submission" date="2025-08" db="UniProtKB">
        <authorList>
            <consortium name="Ensembl"/>
        </authorList>
    </citation>
    <scope>IDENTIFICATION</scope>
</reference>
<dbReference type="SUPFAM" id="SSF81321">
    <property type="entry name" value="Family A G protein-coupled receptor-like"/>
    <property type="match status" value="1"/>
</dbReference>
<keyword evidence="5 10" id="KW-1133">Transmembrane helix</keyword>
<evidence type="ECO:0000256" key="2">
    <source>
        <dbReference type="ARBA" id="ARBA00022475"/>
    </source>
</evidence>
<dbReference type="GO" id="GO:0004984">
    <property type="term" value="F:olfactory receptor activity"/>
    <property type="evidence" value="ECO:0007669"/>
    <property type="project" value="InterPro"/>
</dbReference>
<feature type="domain" description="G-protein coupled receptors family 1 profile" evidence="11">
    <location>
        <begin position="25"/>
        <end position="83"/>
    </location>
</feature>
<dbReference type="Ensembl" id="ENSECRT00000022044.1">
    <property type="protein sequence ID" value="ENSECRP00000021577.1"/>
    <property type="gene ID" value="ENSECRG00000014542.1"/>
</dbReference>
<evidence type="ECO:0000256" key="5">
    <source>
        <dbReference type="ARBA" id="ARBA00022989"/>
    </source>
</evidence>
<dbReference type="GeneTree" id="ENSGT00980000203012"/>
<dbReference type="InterPro" id="IPR000725">
    <property type="entry name" value="Olfact_rcpt"/>
</dbReference>
<accession>A0A8C4STZ4</accession>
<evidence type="ECO:0000313" key="12">
    <source>
        <dbReference type="Ensembl" id="ENSECRP00000021577.1"/>
    </source>
</evidence>
<feature type="transmembrane region" description="Helical" evidence="10">
    <location>
        <begin position="12"/>
        <end position="35"/>
    </location>
</feature>
<evidence type="ECO:0000256" key="1">
    <source>
        <dbReference type="ARBA" id="ARBA00004651"/>
    </source>
</evidence>
<dbReference type="Gene3D" id="1.20.1070.10">
    <property type="entry name" value="Rhodopsin 7-helix transmembrane proteins"/>
    <property type="match status" value="1"/>
</dbReference>
<evidence type="ECO:0000313" key="13">
    <source>
        <dbReference type="Proteomes" id="UP000694620"/>
    </source>
</evidence>
<proteinExistence type="predicted"/>
<keyword evidence="13" id="KW-1185">Reference proteome</keyword>
<reference evidence="12" key="2">
    <citation type="submission" date="2025-09" db="UniProtKB">
        <authorList>
            <consortium name="Ensembl"/>
        </authorList>
    </citation>
    <scope>IDENTIFICATION</scope>
</reference>
<dbReference type="GO" id="GO:0004930">
    <property type="term" value="F:G protein-coupled receptor activity"/>
    <property type="evidence" value="ECO:0007669"/>
    <property type="project" value="UniProtKB-KW"/>
</dbReference>
<evidence type="ECO:0000256" key="7">
    <source>
        <dbReference type="ARBA" id="ARBA00023136"/>
    </source>
</evidence>
<organism evidence="12 13">
    <name type="scientific">Erpetoichthys calabaricus</name>
    <name type="common">Rope fish</name>
    <name type="synonym">Calamoichthys calabaricus</name>
    <dbReference type="NCBI Taxonomy" id="27687"/>
    <lineage>
        <taxon>Eukaryota</taxon>
        <taxon>Metazoa</taxon>
        <taxon>Chordata</taxon>
        <taxon>Craniata</taxon>
        <taxon>Vertebrata</taxon>
        <taxon>Euteleostomi</taxon>
        <taxon>Actinopterygii</taxon>
        <taxon>Polypteriformes</taxon>
        <taxon>Polypteridae</taxon>
        <taxon>Erpetoichthys</taxon>
    </lineage>
</organism>